<evidence type="ECO:0000313" key="3">
    <source>
        <dbReference type="Proteomes" id="UP000680750"/>
    </source>
</evidence>
<feature type="domain" description="Enoyl reductase (ER)" evidence="1">
    <location>
        <begin position="2"/>
        <end position="275"/>
    </location>
</feature>
<evidence type="ECO:0000259" key="1">
    <source>
        <dbReference type="SMART" id="SM00829"/>
    </source>
</evidence>
<dbReference type="InterPro" id="IPR011032">
    <property type="entry name" value="GroES-like_sf"/>
</dbReference>
<dbReference type="InterPro" id="IPR020843">
    <property type="entry name" value="ER"/>
</dbReference>
<dbReference type="SUPFAM" id="SSF51735">
    <property type="entry name" value="NAD(P)-binding Rossmann-fold domains"/>
    <property type="match status" value="1"/>
</dbReference>
<evidence type="ECO:0000313" key="2">
    <source>
        <dbReference type="EMBL" id="BCJ28590.1"/>
    </source>
</evidence>
<gene>
    <name evidence="2" type="ORF">Asera_26980</name>
</gene>
<dbReference type="GO" id="GO:0016491">
    <property type="term" value="F:oxidoreductase activity"/>
    <property type="evidence" value="ECO:0007669"/>
    <property type="project" value="InterPro"/>
</dbReference>
<dbReference type="CDD" id="cd05289">
    <property type="entry name" value="MDR_like_2"/>
    <property type="match status" value="1"/>
</dbReference>
<dbReference type="SUPFAM" id="SSF50129">
    <property type="entry name" value="GroES-like"/>
    <property type="match status" value="1"/>
</dbReference>
<dbReference type="InterPro" id="IPR052585">
    <property type="entry name" value="Lipid_raft_assoc_Zn_ADH"/>
</dbReference>
<dbReference type="Proteomes" id="UP000680750">
    <property type="component" value="Chromosome"/>
</dbReference>
<protein>
    <submittedName>
        <fullName evidence="2">NADPH:quinone reductase</fullName>
    </submittedName>
</protein>
<accession>A0A810KZC5</accession>
<dbReference type="InterPro" id="IPR036291">
    <property type="entry name" value="NAD(P)-bd_dom_sf"/>
</dbReference>
<dbReference type="Gene3D" id="3.90.180.10">
    <property type="entry name" value="Medium-chain alcohol dehydrogenases, catalytic domain"/>
    <property type="match status" value="1"/>
</dbReference>
<dbReference type="Gene3D" id="3.40.50.720">
    <property type="entry name" value="NAD(P)-binding Rossmann-like Domain"/>
    <property type="match status" value="1"/>
</dbReference>
<dbReference type="PANTHER" id="PTHR43482">
    <property type="entry name" value="PROTEIN AST1-RELATED"/>
    <property type="match status" value="1"/>
</dbReference>
<dbReference type="AlphaFoldDB" id="A0A810KZC5"/>
<dbReference type="Pfam" id="PF13602">
    <property type="entry name" value="ADH_zinc_N_2"/>
    <property type="match status" value="1"/>
</dbReference>
<dbReference type="InterPro" id="IPR013154">
    <property type="entry name" value="ADH-like_N"/>
</dbReference>
<dbReference type="SMART" id="SM00829">
    <property type="entry name" value="PKS_ER"/>
    <property type="match status" value="1"/>
</dbReference>
<sequence length="277" mass="28731">MREVPVPVPAAGEVLVRTIASSINPVDWKTRAWDRGPGFPMTLGWDLAGVVADSTVSQFTPGDRVIAMSGQLATGLGTWADLLAVPAHILTAAPTRLCLVEAAALPLAGLTASQALQALEPVAGERILVTGAVGGVGSLAVQLARRSGARVDGLVSRLAHVPAARELGAELVTDRVADLPAAAYDAVFDTASVHPGPALMPGGRYLSITDDPLPADIRSAAKIQVREDVRGLAGLVSMVDANELRVRVGAYHRVDDVRRAHAVFEAGGLVGKVVLTF</sequence>
<proteinExistence type="predicted"/>
<dbReference type="PANTHER" id="PTHR43482:SF1">
    <property type="entry name" value="PROTEIN AST1-RELATED"/>
    <property type="match status" value="1"/>
</dbReference>
<dbReference type="KEGG" id="aser:Asera_26980"/>
<dbReference type="EMBL" id="AP023354">
    <property type="protein sequence ID" value="BCJ28590.1"/>
    <property type="molecule type" value="Genomic_DNA"/>
</dbReference>
<reference evidence="2" key="1">
    <citation type="submission" date="2020-08" db="EMBL/GenBank/DDBJ databases">
        <title>Whole genome shotgun sequence of Actinocatenispora sera NBRC 101916.</title>
        <authorList>
            <person name="Komaki H."/>
            <person name="Tamura T."/>
        </authorList>
    </citation>
    <scope>NUCLEOTIDE SEQUENCE</scope>
    <source>
        <strain evidence="2">NBRC 101916</strain>
    </source>
</reference>
<dbReference type="Pfam" id="PF08240">
    <property type="entry name" value="ADH_N"/>
    <property type="match status" value="1"/>
</dbReference>
<keyword evidence="3" id="KW-1185">Reference proteome</keyword>
<name>A0A810KZC5_9ACTN</name>
<organism evidence="2 3">
    <name type="scientific">Actinocatenispora sera</name>
    <dbReference type="NCBI Taxonomy" id="390989"/>
    <lineage>
        <taxon>Bacteria</taxon>
        <taxon>Bacillati</taxon>
        <taxon>Actinomycetota</taxon>
        <taxon>Actinomycetes</taxon>
        <taxon>Micromonosporales</taxon>
        <taxon>Micromonosporaceae</taxon>
        <taxon>Actinocatenispora</taxon>
    </lineage>
</organism>